<sequence>MISALDNLAGPGKSLSAERPDPREIAGLQRSGLARLHDARNTSLSLESRFDLAYNAAHALCLSALRQHGFRPAQRYIVFQVLPHTPGLGPEVWCVLDKCHQQRNVAEYEGELDVSERLVLDLIIACDQVRRAAGLDD</sequence>
<evidence type="ECO:0000256" key="1">
    <source>
        <dbReference type="SAM" id="MobiDB-lite"/>
    </source>
</evidence>
<reference evidence="2 3" key="1">
    <citation type="submission" date="2024-09" db="EMBL/GenBank/DDBJ databases">
        <authorList>
            <consortium name="All-Russian atlas of soil microorganisms"/>
            <consortium name="as a basis for the search for new antimicrobial producers and enzymes with unique properties"/>
            <person name="Sokolova E.A."/>
            <person name="Voronina E.N."/>
        </authorList>
    </citation>
    <scope>NUCLEOTIDE SEQUENCE [LARGE SCALE GENOMIC DNA]</scope>
    <source>
        <strain evidence="2 3">AF-22b-331.1</strain>
    </source>
</reference>
<feature type="region of interest" description="Disordered" evidence="1">
    <location>
        <begin position="1"/>
        <end position="21"/>
    </location>
</feature>
<proteinExistence type="predicted"/>
<dbReference type="RefSeq" id="WP_394161015.1">
    <property type="nucleotide sequence ID" value="NZ_JBHGCJ010000001.1"/>
</dbReference>
<protein>
    <recommendedName>
        <fullName evidence="4">HEPN domain-containing protein</fullName>
    </recommendedName>
</protein>
<dbReference type="EMBL" id="JBHGCJ010000001">
    <property type="protein sequence ID" value="MFG6107970.1"/>
    <property type="molecule type" value="Genomic_DNA"/>
</dbReference>
<accession>A0ABW7CSN3</accession>
<evidence type="ECO:0000313" key="3">
    <source>
        <dbReference type="Proteomes" id="UP001605261"/>
    </source>
</evidence>
<evidence type="ECO:0008006" key="4">
    <source>
        <dbReference type="Google" id="ProtNLM"/>
    </source>
</evidence>
<keyword evidence="3" id="KW-1185">Reference proteome</keyword>
<organism evidence="2 3">
    <name type="scientific">Stenotrophomonas nematodicola</name>
    <dbReference type="NCBI Taxonomy" id="2656746"/>
    <lineage>
        <taxon>Bacteria</taxon>
        <taxon>Pseudomonadati</taxon>
        <taxon>Pseudomonadota</taxon>
        <taxon>Gammaproteobacteria</taxon>
        <taxon>Lysobacterales</taxon>
        <taxon>Lysobacteraceae</taxon>
        <taxon>Stenotrophomonas</taxon>
    </lineage>
</organism>
<dbReference type="Proteomes" id="UP001605261">
    <property type="component" value="Unassembled WGS sequence"/>
</dbReference>
<gene>
    <name evidence="2" type="ORF">ACEU0G_001442</name>
</gene>
<comment type="caution">
    <text evidence="2">The sequence shown here is derived from an EMBL/GenBank/DDBJ whole genome shotgun (WGS) entry which is preliminary data.</text>
</comment>
<evidence type="ECO:0000313" key="2">
    <source>
        <dbReference type="EMBL" id="MFG6107970.1"/>
    </source>
</evidence>
<name>A0ABW7CSN3_9GAMM</name>